<keyword evidence="3" id="KW-1185">Reference proteome</keyword>
<proteinExistence type="predicted"/>
<evidence type="ECO:0000313" key="2">
    <source>
        <dbReference type="EMBL" id="MFB9075789.1"/>
    </source>
</evidence>
<dbReference type="Proteomes" id="UP001589575">
    <property type="component" value="Unassembled WGS sequence"/>
</dbReference>
<dbReference type="EMBL" id="JBHMFI010000028">
    <property type="protein sequence ID" value="MFB9075772.1"/>
    <property type="molecule type" value="Genomic_DNA"/>
</dbReference>
<evidence type="ECO:0000313" key="3">
    <source>
        <dbReference type="Proteomes" id="UP001589575"/>
    </source>
</evidence>
<reference evidence="2 3" key="1">
    <citation type="submission" date="2024-09" db="EMBL/GenBank/DDBJ databases">
        <authorList>
            <person name="Sun Q."/>
            <person name="Mori K."/>
        </authorList>
    </citation>
    <scope>NUCLEOTIDE SEQUENCE [LARGE SCALE GENOMIC DNA]</scope>
    <source>
        <strain evidence="2 3">CCM 7609</strain>
    </source>
</reference>
<sequence>AWCAGWTLIAPSRRPTTILSSNRWRRGGCESLNRWIWPKTSAAGATGSPTGWRTRSAVWASAATSSASCNAN</sequence>
<feature type="non-terminal residue" evidence="2">
    <location>
        <position position="1"/>
    </location>
</feature>
<organism evidence="2 3">
    <name type="scientific">Citricoccus parietis</name>
    <dbReference type="NCBI Taxonomy" id="592307"/>
    <lineage>
        <taxon>Bacteria</taxon>
        <taxon>Bacillati</taxon>
        <taxon>Actinomycetota</taxon>
        <taxon>Actinomycetes</taxon>
        <taxon>Micrococcales</taxon>
        <taxon>Micrococcaceae</taxon>
        <taxon>Citricoccus</taxon>
    </lineage>
</organism>
<gene>
    <name evidence="1" type="ORF">ACFFX0_33320</name>
    <name evidence="2" type="ORF">ACFFX0_33430</name>
</gene>
<protein>
    <submittedName>
        <fullName evidence="2">Uncharacterized protein</fullName>
    </submittedName>
</protein>
<comment type="caution">
    <text evidence="2">The sequence shown here is derived from an EMBL/GenBank/DDBJ whole genome shotgun (WGS) entry which is preliminary data.</text>
</comment>
<accession>A0ABV5GA45</accession>
<evidence type="ECO:0000313" key="1">
    <source>
        <dbReference type="EMBL" id="MFB9075772.1"/>
    </source>
</evidence>
<name>A0ABV5GA45_9MICC</name>
<dbReference type="EMBL" id="JBHMFI010000029">
    <property type="protein sequence ID" value="MFB9075789.1"/>
    <property type="molecule type" value="Genomic_DNA"/>
</dbReference>